<keyword evidence="1" id="KW-0472">Membrane</keyword>
<protein>
    <submittedName>
        <fullName evidence="2">Uncharacterized protein</fullName>
    </submittedName>
</protein>
<reference evidence="3" key="1">
    <citation type="journal article" date="2007" name="Proc. Natl. Acad. Sci. U.S.A.">
        <title>Genome sequencing reveals complex secondary metabolome in the marine actinomycete Salinispora tropica.</title>
        <authorList>
            <person name="Udwary D.W."/>
            <person name="Zeigler L."/>
            <person name="Asolkar R.N."/>
            <person name="Singan V."/>
            <person name="Lapidus A."/>
            <person name="Fenical W."/>
            <person name="Jensen P.R."/>
            <person name="Moore B.S."/>
        </authorList>
    </citation>
    <scope>NUCLEOTIDE SEQUENCE [LARGE SCALE GENOMIC DNA]</scope>
    <source>
        <strain evidence="3">ATCC BAA-916 / DSM 44818 / CNB-440</strain>
    </source>
</reference>
<dbReference type="Proteomes" id="UP000000235">
    <property type="component" value="Chromosome"/>
</dbReference>
<keyword evidence="1" id="KW-0812">Transmembrane</keyword>
<evidence type="ECO:0000256" key="1">
    <source>
        <dbReference type="SAM" id="Phobius"/>
    </source>
</evidence>
<keyword evidence="1" id="KW-1133">Transmembrane helix</keyword>
<feature type="transmembrane region" description="Helical" evidence="1">
    <location>
        <begin position="151"/>
        <end position="176"/>
    </location>
</feature>
<dbReference type="AlphaFoldDB" id="A4X158"/>
<evidence type="ECO:0000313" key="3">
    <source>
        <dbReference type="Proteomes" id="UP000000235"/>
    </source>
</evidence>
<dbReference type="EMBL" id="CP000667">
    <property type="protein sequence ID" value="ABP52608.1"/>
    <property type="molecule type" value="Genomic_DNA"/>
</dbReference>
<accession>A4X158</accession>
<proteinExistence type="predicted"/>
<feature type="transmembrane region" description="Helical" evidence="1">
    <location>
        <begin position="100"/>
        <end position="120"/>
    </location>
</feature>
<dbReference type="RefSeq" id="WP_011904045.1">
    <property type="nucleotide sequence ID" value="NC_009380.1"/>
</dbReference>
<sequence>MSYPEPARRPAAVTAAVVLLALMAVVAVAYAVAGLFVLFGTVDAFRLAAAGSAASSDEVDAMVLLVSVWTVAGVVASLLAGVLLAALAGVVRTGRSGARVATWVVAGLGVLAGCCGLTVLSGMRVFPMRLGDEDRSTVELLAQLSEAYPDWWIPLGAGLSVGQVLGYFVVALLLALPTAATWFRQPRPSLHVPYPPPHPPR</sequence>
<keyword evidence="3" id="KW-1185">Reference proteome</keyword>
<dbReference type="PATRIC" id="fig|369723.5.peg.122"/>
<evidence type="ECO:0000313" key="2">
    <source>
        <dbReference type="EMBL" id="ABP52608.1"/>
    </source>
</evidence>
<dbReference type="KEGG" id="stp:Strop_0123"/>
<dbReference type="STRING" id="369723.Strop_0123"/>
<name>A4X158_SALTO</name>
<feature type="transmembrane region" description="Helical" evidence="1">
    <location>
        <begin position="62"/>
        <end position="88"/>
    </location>
</feature>
<feature type="transmembrane region" description="Helical" evidence="1">
    <location>
        <begin position="12"/>
        <end position="42"/>
    </location>
</feature>
<gene>
    <name evidence="2" type="ordered locus">Strop_0123</name>
</gene>
<dbReference type="HOGENOM" id="CLU_1255526_0_0_11"/>
<organism evidence="2 3">
    <name type="scientific">Salinispora tropica (strain ATCC BAA-916 / DSM 44818 / JCM 13857 / NBRC 105044 / CNB-440)</name>
    <dbReference type="NCBI Taxonomy" id="369723"/>
    <lineage>
        <taxon>Bacteria</taxon>
        <taxon>Bacillati</taxon>
        <taxon>Actinomycetota</taxon>
        <taxon>Actinomycetes</taxon>
        <taxon>Micromonosporales</taxon>
        <taxon>Micromonosporaceae</taxon>
        <taxon>Salinispora</taxon>
    </lineage>
</organism>
<dbReference type="eggNOG" id="ENOG502ZAA0">
    <property type="taxonomic scope" value="Bacteria"/>
</dbReference>